<evidence type="ECO:0000256" key="2">
    <source>
        <dbReference type="ARBA" id="ARBA00023015"/>
    </source>
</evidence>
<dbReference type="Proteomes" id="UP000289738">
    <property type="component" value="Chromosome B04"/>
</dbReference>
<dbReference type="InterPro" id="IPR003340">
    <property type="entry name" value="B3_DNA-bd"/>
</dbReference>
<evidence type="ECO:0000256" key="3">
    <source>
        <dbReference type="ARBA" id="ARBA00023125"/>
    </source>
</evidence>
<evidence type="ECO:0000313" key="8">
    <source>
        <dbReference type="Proteomes" id="UP000289738"/>
    </source>
</evidence>
<comment type="caution">
    <text evidence="7">The sequence shown here is derived from an EMBL/GenBank/DDBJ whole genome shotgun (WGS) entry which is preliminary data.</text>
</comment>
<gene>
    <name evidence="7" type="ORF">Ahy_B04g070452</name>
</gene>
<evidence type="ECO:0000256" key="4">
    <source>
        <dbReference type="ARBA" id="ARBA00023163"/>
    </source>
</evidence>
<dbReference type="GO" id="GO:0005634">
    <property type="term" value="C:nucleus"/>
    <property type="evidence" value="ECO:0007669"/>
    <property type="project" value="UniProtKB-SubCell"/>
</dbReference>
<evidence type="ECO:0000256" key="5">
    <source>
        <dbReference type="ARBA" id="ARBA00023242"/>
    </source>
</evidence>
<dbReference type="SUPFAM" id="SSF101936">
    <property type="entry name" value="DNA-binding pseudobarrel domain"/>
    <property type="match status" value="1"/>
</dbReference>
<dbReference type="Gramene" id="arahy.Tifrunner.gnm2.ann2.Ah14g162700.1">
    <property type="protein sequence ID" value="arahy.Tifrunner.gnm2.ann2.Ah14g162700.1-CDS-1"/>
    <property type="gene ID" value="arahy.Tifrunner.gnm2.ann2.Ah14g162700"/>
</dbReference>
<dbReference type="AlphaFoldDB" id="A0A444ZH64"/>
<dbReference type="PANTHER" id="PTHR34269">
    <property type="entry name" value="TRANSCRIPTION FACTOR B3-DOMAIN FAMILY-RELATED"/>
    <property type="match status" value="1"/>
</dbReference>
<dbReference type="EMBL" id="SDMP01000014">
    <property type="protein sequence ID" value="RYR13468.1"/>
    <property type="molecule type" value="Genomic_DNA"/>
</dbReference>
<keyword evidence="2" id="KW-0805">Transcription regulation</keyword>
<dbReference type="CDD" id="cd10017">
    <property type="entry name" value="B3_DNA"/>
    <property type="match status" value="1"/>
</dbReference>
<dbReference type="Gene3D" id="2.40.330.10">
    <property type="entry name" value="DNA-binding pseudobarrel domain"/>
    <property type="match status" value="1"/>
</dbReference>
<dbReference type="InterPro" id="IPR051442">
    <property type="entry name" value="B3_domain"/>
</dbReference>
<dbReference type="OrthoDB" id="1408268at2759"/>
<keyword evidence="5" id="KW-0539">Nucleus</keyword>
<name>A0A444ZH64_ARAHY</name>
<reference evidence="7 8" key="1">
    <citation type="submission" date="2019-01" db="EMBL/GenBank/DDBJ databases">
        <title>Sequencing of cultivated peanut Arachis hypogaea provides insights into genome evolution and oil improvement.</title>
        <authorList>
            <person name="Chen X."/>
        </authorList>
    </citation>
    <scope>NUCLEOTIDE SEQUENCE [LARGE SCALE GENOMIC DNA]</scope>
    <source>
        <strain evidence="8">cv. Fuhuasheng</strain>
        <tissue evidence="7">Leaves</tissue>
    </source>
</reference>
<dbReference type="SMR" id="A0A444ZH64"/>
<proteinExistence type="predicted"/>
<evidence type="ECO:0008006" key="9">
    <source>
        <dbReference type="Google" id="ProtNLM"/>
    </source>
</evidence>
<keyword evidence="8" id="KW-1185">Reference proteome</keyword>
<sequence>MLHQVTNPNIPYISLELSLISSSFQQSKATNHGGSRNLKARKEPNQRNPKKSCFSRWGCSTSLELYDNPWKIKKKLTTSDLGKLNRLLFGSDLLENLMVPLLSIEAQREASCGMGTPIRVWDVDTMSMHYLILKRWASFKSYVLIGKWNKEFVRRRELKKGDVVGLHRDSYRQCFNFSVLKRAGDRY</sequence>
<comment type="subcellular location">
    <subcellularLocation>
        <location evidence="1">Nucleus</location>
    </subcellularLocation>
</comment>
<feature type="region of interest" description="Disordered" evidence="6">
    <location>
        <begin position="28"/>
        <end position="53"/>
    </location>
</feature>
<dbReference type="GO" id="GO:0003677">
    <property type="term" value="F:DNA binding"/>
    <property type="evidence" value="ECO:0007669"/>
    <property type="project" value="UniProtKB-KW"/>
</dbReference>
<evidence type="ECO:0000256" key="6">
    <source>
        <dbReference type="SAM" id="MobiDB-lite"/>
    </source>
</evidence>
<evidence type="ECO:0000256" key="1">
    <source>
        <dbReference type="ARBA" id="ARBA00004123"/>
    </source>
</evidence>
<evidence type="ECO:0000313" key="7">
    <source>
        <dbReference type="EMBL" id="RYR13468.1"/>
    </source>
</evidence>
<protein>
    <recommendedName>
        <fullName evidence="9">TF-B3 domain-containing protein</fullName>
    </recommendedName>
</protein>
<keyword evidence="3" id="KW-0238">DNA-binding</keyword>
<dbReference type="PANTHER" id="PTHR34269:SF11">
    <property type="entry name" value="B3 DOMAIN PROTEIN"/>
    <property type="match status" value="1"/>
</dbReference>
<keyword evidence="4" id="KW-0804">Transcription</keyword>
<organism evidence="7 8">
    <name type="scientific">Arachis hypogaea</name>
    <name type="common">Peanut</name>
    <dbReference type="NCBI Taxonomy" id="3818"/>
    <lineage>
        <taxon>Eukaryota</taxon>
        <taxon>Viridiplantae</taxon>
        <taxon>Streptophyta</taxon>
        <taxon>Embryophyta</taxon>
        <taxon>Tracheophyta</taxon>
        <taxon>Spermatophyta</taxon>
        <taxon>Magnoliopsida</taxon>
        <taxon>eudicotyledons</taxon>
        <taxon>Gunneridae</taxon>
        <taxon>Pentapetalae</taxon>
        <taxon>rosids</taxon>
        <taxon>fabids</taxon>
        <taxon>Fabales</taxon>
        <taxon>Fabaceae</taxon>
        <taxon>Papilionoideae</taxon>
        <taxon>50 kb inversion clade</taxon>
        <taxon>dalbergioids sensu lato</taxon>
        <taxon>Dalbergieae</taxon>
        <taxon>Pterocarpus clade</taxon>
        <taxon>Arachis</taxon>
    </lineage>
</organism>
<dbReference type="InterPro" id="IPR015300">
    <property type="entry name" value="DNA-bd_pseudobarrel_sf"/>
</dbReference>
<accession>A0A444ZH64</accession>